<evidence type="ECO:0000313" key="2">
    <source>
        <dbReference type="Proteomes" id="UP000076871"/>
    </source>
</evidence>
<dbReference type="GeneID" id="63829888"/>
<dbReference type="RefSeq" id="XP_040762282.1">
    <property type="nucleotide sequence ID" value="XM_040912860.1"/>
</dbReference>
<organism evidence="1 2">
    <name type="scientific">Laetiporus sulphureus 93-53</name>
    <dbReference type="NCBI Taxonomy" id="1314785"/>
    <lineage>
        <taxon>Eukaryota</taxon>
        <taxon>Fungi</taxon>
        <taxon>Dikarya</taxon>
        <taxon>Basidiomycota</taxon>
        <taxon>Agaricomycotina</taxon>
        <taxon>Agaricomycetes</taxon>
        <taxon>Polyporales</taxon>
        <taxon>Laetiporus</taxon>
    </lineage>
</organism>
<accession>A0A165DC92</accession>
<gene>
    <name evidence="1" type="ORF">LAESUDRAFT_761100</name>
</gene>
<dbReference type="Proteomes" id="UP000076871">
    <property type="component" value="Unassembled WGS sequence"/>
</dbReference>
<reference evidence="1 2" key="1">
    <citation type="journal article" date="2016" name="Mol. Biol. Evol.">
        <title>Comparative Genomics of Early-Diverging Mushroom-Forming Fungi Provides Insights into the Origins of Lignocellulose Decay Capabilities.</title>
        <authorList>
            <person name="Nagy L.G."/>
            <person name="Riley R."/>
            <person name="Tritt A."/>
            <person name="Adam C."/>
            <person name="Daum C."/>
            <person name="Floudas D."/>
            <person name="Sun H."/>
            <person name="Yadav J.S."/>
            <person name="Pangilinan J."/>
            <person name="Larsson K.H."/>
            <person name="Matsuura K."/>
            <person name="Barry K."/>
            <person name="Labutti K."/>
            <person name="Kuo R."/>
            <person name="Ohm R.A."/>
            <person name="Bhattacharya S.S."/>
            <person name="Shirouzu T."/>
            <person name="Yoshinaga Y."/>
            <person name="Martin F.M."/>
            <person name="Grigoriev I.V."/>
            <person name="Hibbett D.S."/>
        </authorList>
    </citation>
    <scope>NUCLEOTIDE SEQUENCE [LARGE SCALE GENOMIC DNA]</scope>
    <source>
        <strain evidence="1 2">93-53</strain>
    </source>
</reference>
<protein>
    <submittedName>
        <fullName evidence="1">Uncharacterized protein</fullName>
    </submittedName>
</protein>
<name>A0A165DC92_9APHY</name>
<dbReference type="InParanoid" id="A0A165DC92"/>
<dbReference type="AlphaFoldDB" id="A0A165DC92"/>
<evidence type="ECO:0000313" key="1">
    <source>
        <dbReference type="EMBL" id="KZT04542.1"/>
    </source>
</evidence>
<dbReference type="EMBL" id="KV427636">
    <property type="protein sequence ID" value="KZT04542.1"/>
    <property type="molecule type" value="Genomic_DNA"/>
</dbReference>
<keyword evidence="2" id="KW-1185">Reference proteome</keyword>
<sequence>MAGGRSQVQADGGSSLFGLINNVSKFRWTTRNASTAVEEFKAASLGNHLRANGWTSTEFADKALHEVEIVFVMATWERANIKAWDNTAKSERNREFFFNTRERR</sequence>
<proteinExistence type="predicted"/>